<keyword evidence="3 5" id="KW-0378">Hydrolase</keyword>
<dbReference type="GO" id="GO:0016787">
    <property type="term" value="F:hydrolase activity"/>
    <property type="evidence" value="ECO:0007669"/>
    <property type="project" value="UniProtKB-KW"/>
</dbReference>
<name>A0ABY6HQ24_9ARCH</name>
<sequence length="259" mass="29242">MLIQYIIGPAGSGKTTLTKGLIDYLQNYNKEISVISMNLDPAVQKLPYTPDIDIQDYITVDEVVQETGLGPNGAMIEATDRMTKYIADLKYEINQYNDPEIILIDTPGQMELFSFRNTGPMIANALGFGEAKRNILFCYDSNLCQRPNGFISTVLLAASVQYRFSNLSQINLLTKKDLLSQERLDMILDWTQDDYSLAMATEQMEKGMLREFSLAINRVFQEFEVISNMIPVSAKYNEGVDDVWGAIQKASNDDTSPYY</sequence>
<evidence type="ECO:0000256" key="1">
    <source>
        <dbReference type="ARBA" id="ARBA00005290"/>
    </source>
</evidence>
<dbReference type="EMBL" id="CP104013">
    <property type="protein sequence ID" value="UYP45602.1"/>
    <property type="molecule type" value="Genomic_DNA"/>
</dbReference>
<dbReference type="Proteomes" id="UP001208689">
    <property type="component" value="Chromosome"/>
</dbReference>
<accession>A0ABY6HQ24</accession>
<dbReference type="InterPro" id="IPR027417">
    <property type="entry name" value="P-loop_NTPase"/>
</dbReference>
<evidence type="ECO:0000256" key="3">
    <source>
        <dbReference type="ARBA" id="ARBA00022801"/>
    </source>
</evidence>
<dbReference type="Gene3D" id="3.40.50.300">
    <property type="entry name" value="P-loop containing nucleotide triphosphate hydrolases"/>
    <property type="match status" value="1"/>
</dbReference>
<proteinExistence type="inferred from homology"/>
<dbReference type="Pfam" id="PF03029">
    <property type="entry name" value="ATP_bind_1"/>
    <property type="match status" value="1"/>
</dbReference>
<dbReference type="PANTHER" id="PTHR21231">
    <property type="entry name" value="XPA-BINDING PROTEIN 1-RELATED"/>
    <property type="match status" value="1"/>
</dbReference>
<dbReference type="SUPFAM" id="SSF52540">
    <property type="entry name" value="P-loop containing nucleoside triphosphate hydrolases"/>
    <property type="match status" value="1"/>
</dbReference>
<organism evidence="5 6">
    <name type="scientific">Candidatus Lokiarchaeum ossiferum</name>
    <dbReference type="NCBI Taxonomy" id="2951803"/>
    <lineage>
        <taxon>Archaea</taxon>
        <taxon>Promethearchaeati</taxon>
        <taxon>Promethearchaeota</taxon>
        <taxon>Promethearchaeia</taxon>
        <taxon>Promethearchaeales</taxon>
        <taxon>Promethearchaeaceae</taxon>
        <taxon>Candidatus Lokiarchaeum</taxon>
    </lineage>
</organism>
<keyword evidence="6" id="KW-1185">Reference proteome</keyword>
<reference evidence="5" key="1">
    <citation type="submission" date="2022-09" db="EMBL/GenBank/DDBJ databases">
        <title>Actin cytoskeleton and complex cell architecture in an #Asgard archaeon.</title>
        <authorList>
            <person name="Ponce Toledo R.I."/>
            <person name="Schleper C."/>
            <person name="Rodrigues Oliveira T."/>
            <person name="Wollweber F."/>
            <person name="Xu J."/>
            <person name="Rittmann S."/>
            <person name="Klingl A."/>
            <person name="Pilhofer M."/>
        </authorList>
    </citation>
    <scope>NUCLEOTIDE SEQUENCE</scope>
    <source>
        <strain evidence="5">B-35</strain>
    </source>
</reference>
<keyword evidence="4" id="KW-0342">GTP-binding</keyword>
<dbReference type="InterPro" id="IPR004130">
    <property type="entry name" value="Gpn"/>
</dbReference>
<evidence type="ECO:0000313" key="6">
    <source>
        <dbReference type="Proteomes" id="UP001208689"/>
    </source>
</evidence>
<comment type="similarity">
    <text evidence="1">Belongs to the GPN-loop GTPase family.</text>
</comment>
<gene>
    <name evidence="5" type="ORF">NEF87_001887</name>
</gene>
<keyword evidence="2" id="KW-0547">Nucleotide-binding</keyword>
<dbReference type="EC" id="3.6.5.-" evidence="5"/>
<protein>
    <submittedName>
        <fullName evidence="5">GPN-loop GTPase</fullName>
        <ecNumber evidence="5">3.6.5.-</ecNumber>
    </submittedName>
</protein>
<evidence type="ECO:0000256" key="2">
    <source>
        <dbReference type="ARBA" id="ARBA00022741"/>
    </source>
</evidence>
<evidence type="ECO:0000256" key="4">
    <source>
        <dbReference type="ARBA" id="ARBA00023134"/>
    </source>
</evidence>
<dbReference type="PANTHER" id="PTHR21231:SF8">
    <property type="entry name" value="GPN-LOOP GTPASE 1"/>
    <property type="match status" value="1"/>
</dbReference>
<evidence type="ECO:0000313" key="5">
    <source>
        <dbReference type="EMBL" id="UYP45602.1"/>
    </source>
</evidence>